<keyword evidence="2 4" id="KW-0863">Zinc-finger</keyword>
<dbReference type="Pfam" id="PF04434">
    <property type="entry name" value="SWIM"/>
    <property type="match status" value="1"/>
</dbReference>
<organism evidence="7 8">
    <name type="scientific">Arabidopsis thaliana</name>
    <name type="common">Mouse-ear cress</name>
    <dbReference type="NCBI Taxonomy" id="3702"/>
    <lineage>
        <taxon>Eukaryota</taxon>
        <taxon>Viridiplantae</taxon>
        <taxon>Streptophyta</taxon>
        <taxon>Embryophyta</taxon>
        <taxon>Tracheophyta</taxon>
        <taxon>Spermatophyta</taxon>
        <taxon>Magnoliopsida</taxon>
        <taxon>eudicotyledons</taxon>
        <taxon>Gunneridae</taxon>
        <taxon>Pentapetalae</taxon>
        <taxon>rosids</taxon>
        <taxon>malvids</taxon>
        <taxon>Brassicales</taxon>
        <taxon>Brassicaceae</taxon>
        <taxon>Camelineae</taxon>
        <taxon>Arabidopsis</taxon>
    </lineage>
</organism>
<proteinExistence type="predicted"/>
<evidence type="ECO:0000313" key="7">
    <source>
        <dbReference type="EMBL" id="CAD5324537.1"/>
    </source>
</evidence>
<dbReference type="PANTHER" id="PTHR31973">
    <property type="entry name" value="POLYPROTEIN, PUTATIVE-RELATED"/>
    <property type="match status" value="1"/>
</dbReference>
<name>A0A7G2EPF3_ARATH</name>
<dbReference type="GO" id="GO:0008270">
    <property type="term" value="F:zinc ion binding"/>
    <property type="evidence" value="ECO:0007669"/>
    <property type="project" value="UniProtKB-KW"/>
</dbReference>
<accession>A0A7G2EPF3</accession>
<dbReference type="InterPro" id="IPR006564">
    <property type="entry name" value="Znf_PMZ"/>
</dbReference>
<evidence type="ECO:0000256" key="1">
    <source>
        <dbReference type="ARBA" id="ARBA00022723"/>
    </source>
</evidence>
<protein>
    <submittedName>
        <fullName evidence="7">(thale cress) hypothetical protein</fullName>
    </submittedName>
</protein>
<feature type="compositionally biased region" description="Basic and acidic residues" evidence="5">
    <location>
        <begin position="143"/>
        <end position="152"/>
    </location>
</feature>
<gene>
    <name evidence="7" type="ORF">AT9943_LOCUS12427</name>
</gene>
<sequence length="578" mass="66949">MTKIRMGGVISTIGSGESESVVDRGVEVAVELESVVGDGVEVPPVEAPVGIELVAGGEDCVPSRHRKRRKIDEDEAEIDLDPDYEDDCAVHGDEDCDAYTDAVEEFPEFAGVEEDCSDDDPPDDVWEEDKIPDPFSSDDEDESRTREVHGHRDAANEEVLLELKKTYNTPDDFKLAVLRYSLKTRYDIKLFRSEARIVAAKCSYVDKDGVQCPWKVYCSYEKTMHKMQIRTYVNNHICVRSGHSKMLKRSSIAYLFEERLRVNPKLTKYEMAAEILREYNLEVTPDQCAKAKTKVLKARNASHEAHFARVWDYQAEGLVKAIHTILPHAEHRQCSKHIMDNWKRDSHDLELQRLFWKIARSYTVEEFNNHMMELQQYNRQAHESLQLTSPVTWSRAFFRIGTCCNDNLNNLSESFNRTIRQARRKPILDMLEDIRRQCMVRTAKRFLIAEKLQTRFTKRAHEEIEKMIAGLRQCERYMARENLHEIYVNNVSYFVDMEQKTCGCRKWQMVGIPCIHATCVIIRKKKKGGRLRRIGCLYYHHHGEEAMLGGQVTMLGGKVEMKLQLLQIETRCLGKRES</sequence>
<dbReference type="PROSITE" id="PS50966">
    <property type="entry name" value="ZF_SWIM"/>
    <property type="match status" value="1"/>
</dbReference>
<keyword evidence="3" id="KW-0862">Zinc</keyword>
<dbReference type="Proteomes" id="UP000516314">
    <property type="component" value="Chromosome 3"/>
</dbReference>
<reference evidence="7 8" key="1">
    <citation type="submission" date="2020-09" db="EMBL/GenBank/DDBJ databases">
        <authorList>
            <person name="Ashkenazy H."/>
        </authorList>
    </citation>
    <scope>NUCLEOTIDE SEQUENCE [LARGE SCALE GENOMIC DNA]</scope>
    <source>
        <strain evidence="8">cv. Cdm-0</strain>
    </source>
</reference>
<keyword evidence="1" id="KW-0479">Metal-binding</keyword>
<evidence type="ECO:0000313" key="8">
    <source>
        <dbReference type="Proteomes" id="UP000516314"/>
    </source>
</evidence>
<feature type="compositionally biased region" description="Acidic residues" evidence="5">
    <location>
        <begin position="112"/>
        <end position="127"/>
    </location>
</feature>
<dbReference type="SMART" id="SM00575">
    <property type="entry name" value="ZnF_PMZ"/>
    <property type="match status" value="1"/>
</dbReference>
<dbReference type="EMBL" id="LR881468">
    <property type="protein sequence ID" value="CAD5324537.1"/>
    <property type="molecule type" value="Genomic_DNA"/>
</dbReference>
<evidence type="ECO:0000256" key="5">
    <source>
        <dbReference type="SAM" id="MobiDB-lite"/>
    </source>
</evidence>
<evidence type="ECO:0000256" key="4">
    <source>
        <dbReference type="PROSITE-ProRule" id="PRU00325"/>
    </source>
</evidence>
<dbReference type="InterPro" id="IPR007527">
    <property type="entry name" value="Znf_SWIM"/>
</dbReference>
<evidence type="ECO:0000259" key="6">
    <source>
        <dbReference type="PROSITE" id="PS50966"/>
    </source>
</evidence>
<dbReference type="PANTHER" id="PTHR31973:SF187">
    <property type="entry name" value="MUTATOR TRANSPOSASE MUDRA PROTEIN"/>
    <property type="match status" value="1"/>
</dbReference>
<feature type="domain" description="SWIM-type" evidence="6">
    <location>
        <begin position="493"/>
        <end position="525"/>
    </location>
</feature>
<dbReference type="AlphaFoldDB" id="A0A7G2EPF3"/>
<feature type="region of interest" description="Disordered" evidence="5">
    <location>
        <begin position="112"/>
        <end position="152"/>
    </location>
</feature>
<evidence type="ECO:0000256" key="3">
    <source>
        <dbReference type="ARBA" id="ARBA00022833"/>
    </source>
</evidence>
<evidence type="ECO:0000256" key="2">
    <source>
        <dbReference type="ARBA" id="ARBA00022771"/>
    </source>
</evidence>